<reference evidence="2 3" key="1">
    <citation type="submission" date="2020-12" db="EMBL/GenBank/DDBJ databases">
        <title>Metabolic potential, ecology and presence of endohyphal bacteria is reflected in genomic diversity of Mucoromycotina.</title>
        <authorList>
            <person name="Muszewska A."/>
            <person name="Okrasinska A."/>
            <person name="Steczkiewicz K."/>
            <person name="Drgas O."/>
            <person name="Orlowska M."/>
            <person name="Perlinska-Lenart U."/>
            <person name="Aleksandrzak-Piekarczyk T."/>
            <person name="Szatraj K."/>
            <person name="Zielenkiewicz U."/>
            <person name="Pilsyk S."/>
            <person name="Malc E."/>
            <person name="Mieczkowski P."/>
            <person name="Kruszewska J.S."/>
            <person name="Biernat P."/>
            <person name="Pawlowska J."/>
        </authorList>
    </citation>
    <scope>NUCLEOTIDE SEQUENCE [LARGE SCALE GENOMIC DNA]</scope>
    <source>
        <strain evidence="2 3">CBS 142.35</strain>
    </source>
</reference>
<feature type="region of interest" description="Disordered" evidence="1">
    <location>
        <begin position="288"/>
        <end position="310"/>
    </location>
</feature>
<feature type="compositionally biased region" description="Basic residues" evidence="1">
    <location>
        <begin position="226"/>
        <end position="237"/>
    </location>
</feature>
<gene>
    <name evidence="2" type="ORF">INT45_005230</name>
</gene>
<feature type="compositionally biased region" description="Low complexity" evidence="1">
    <location>
        <begin position="176"/>
        <end position="196"/>
    </location>
</feature>
<evidence type="ECO:0000313" key="3">
    <source>
        <dbReference type="Proteomes" id="UP000646827"/>
    </source>
</evidence>
<feature type="region of interest" description="Disordered" evidence="1">
    <location>
        <begin position="176"/>
        <end position="270"/>
    </location>
</feature>
<evidence type="ECO:0000313" key="2">
    <source>
        <dbReference type="EMBL" id="KAG2221425.1"/>
    </source>
</evidence>
<name>A0A8H7S2E6_9FUNG</name>
<feature type="region of interest" description="Disordered" evidence="1">
    <location>
        <begin position="1"/>
        <end position="20"/>
    </location>
</feature>
<sequence>MMKNNNNAIPLPPRSSRRSRRVYTTAASYNSQEKPKLDKQYCSRSYSEMMEIKDTSERLTVYEKTFELCMRADPQMTAWIKSVQNKGLPKVMTEGYKPRCSVSSLVSSDASSTTSTISTSSNSGNSGNTTNHRSFSIFLRKASASSRNSATNSSLPPTEPLKTSASRFIATSLSKISSSLSRQPQSSSISSRLSLPNIQSPSTTTTVRRHSCDKASNSIVPSVSSKIKRRLSSHPQRRLSTSIISPPQPQTQLNTANSNTNLKPNNSRTIQTTPIKYSITKSTTTTLRTKDKGNNHINTNKEPPAPVPSHSLCLDRLRSRRSRQSMTAGVSSISYHVNKVIVVRV</sequence>
<feature type="region of interest" description="Disordered" evidence="1">
    <location>
        <begin position="111"/>
        <end position="132"/>
    </location>
</feature>
<accession>A0A8H7S2E6</accession>
<feature type="compositionally biased region" description="Polar residues" evidence="1">
    <location>
        <begin position="197"/>
        <end position="206"/>
    </location>
</feature>
<dbReference type="EMBL" id="JAEPRB010000109">
    <property type="protein sequence ID" value="KAG2221425.1"/>
    <property type="molecule type" value="Genomic_DNA"/>
</dbReference>
<dbReference type="OrthoDB" id="2256155at2759"/>
<dbReference type="AlphaFoldDB" id="A0A8H7S2E6"/>
<comment type="caution">
    <text evidence="2">The sequence shown here is derived from an EMBL/GenBank/DDBJ whole genome shotgun (WGS) entry which is preliminary data.</text>
</comment>
<feature type="compositionally biased region" description="Low complexity" evidence="1">
    <location>
        <begin position="111"/>
        <end position="131"/>
    </location>
</feature>
<protein>
    <submittedName>
        <fullName evidence="2">Uncharacterized protein</fullName>
    </submittedName>
</protein>
<proteinExistence type="predicted"/>
<organism evidence="2 3">
    <name type="scientific">Circinella minor</name>
    <dbReference type="NCBI Taxonomy" id="1195481"/>
    <lineage>
        <taxon>Eukaryota</taxon>
        <taxon>Fungi</taxon>
        <taxon>Fungi incertae sedis</taxon>
        <taxon>Mucoromycota</taxon>
        <taxon>Mucoromycotina</taxon>
        <taxon>Mucoromycetes</taxon>
        <taxon>Mucorales</taxon>
        <taxon>Lichtheimiaceae</taxon>
        <taxon>Circinella</taxon>
    </lineage>
</organism>
<evidence type="ECO:0000256" key="1">
    <source>
        <dbReference type="SAM" id="MobiDB-lite"/>
    </source>
</evidence>
<feature type="compositionally biased region" description="Polar residues" evidence="1">
    <location>
        <begin position="214"/>
        <end position="225"/>
    </location>
</feature>
<keyword evidence="3" id="KW-1185">Reference proteome</keyword>
<dbReference type="Proteomes" id="UP000646827">
    <property type="component" value="Unassembled WGS sequence"/>
</dbReference>
<feature type="compositionally biased region" description="Polar residues" evidence="1">
    <location>
        <begin position="238"/>
        <end position="270"/>
    </location>
</feature>